<evidence type="ECO:0000313" key="2">
    <source>
        <dbReference type="Proteomes" id="UP000188605"/>
    </source>
</evidence>
<organism evidence="1 2">
    <name type="scientific">Candidatus Epulonipiscium fishelsonii</name>
    <dbReference type="NCBI Taxonomy" id="77094"/>
    <lineage>
        <taxon>Bacteria</taxon>
        <taxon>Bacillati</taxon>
        <taxon>Bacillota</taxon>
        <taxon>Clostridia</taxon>
        <taxon>Lachnospirales</taxon>
        <taxon>Lachnospiraceae</taxon>
        <taxon>Candidatus Epulonipiscium</taxon>
    </lineage>
</organism>
<protein>
    <submittedName>
        <fullName evidence="1">Uncharacterized protein</fullName>
    </submittedName>
</protein>
<reference evidence="1" key="1">
    <citation type="submission" date="2016-08" db="EMBL/GenBank/DDBJ databases">
        <authorList>
            <person name="Ngugi D.K."/>
            <person name="Miyake S."/>
            <person name="Stingl U."/>
        </authorList>
    </citation>
    <scope>NUCLEOTIDE SEQUENCE</scope>
    <source>
        <strain evidence="1">SCG-B11WGA-EpuloA1</strain>
    </source>
</reference>
<sequence length="630" mass="70896">MKKALSFLFLSTISLSIFNTATVYGLEGTSDLLNDASKFVKLDENPWYFKEYRTYNQMFQYLPYQKCEIVTEDLNLALLPNSELFTTWPVVDMPADGNDGGLLPLTKEDGSSLFKNWSEAWVATEFTLPENFTDDENVTLLLGIIDDADVVYINGHLVASSGFMDKNGTPMLNNSESGGFKYNYKDSTDATQILFEKSYWEVNREYSIPSDILNEGGTNEIAIRLFNNNGNGGFYSGYEYAICGNELAVREVKGLPTNNINDPVFEDVINKQKDAIETSNSSAFAKTVMDNYNANYTDKDAYVSDFKSKSSTDLTVADTNPSYWLDDNGTYSYEATRKITNSLGEIIFEGHITQYFTENNGTLKEQGNMSHCYTATYNSNLFKDASGNPLEMKYSVYLPPSYYENTDKHYPVVYLLHGINSSSESFLKVDKIEDFLDDQMTNNNLMEMIVVMPDSGKTSGYDDTEYDPANHNSTGPWASHITDEIRHEIENKYRTINQAEFRGITGISMGGGGAMKLGIANPDLYSSIASHMGALNDTTLNMLKSLTPEQMAKYDFYVDCGLQDIMVDYQNTVKTHEYLRNIGKEHGYSLRNGAHNSAFYMSSMADSFKMHSDHFRQSSLKRIVIILASL</sequence>
<dbReference type="Proteomes" id="UP000188605">
    <property type="component" value="Unassembled WGS sequence"/>
</dbReference>
<comment type="caution">
    <text evidence="1">The sequence shown here is derived from an EMBL/GenBank/DDBJ whole genome shotgun (WGS) entry which is preliminary data.</text>
</comment>
<gene>
    <name evidence="1" type="ORF">AN396_05665</name>
</gene>
<name>A0ACC8XCW8_9FIRM</name>
<proteinExistence type="predicted"/>
<keyword evidence="2" id="KW-1185">Reference proteome</keyword>
<dbReference type="EMBL" id="LJDB01000047">
    <property type="protein sequence ID" value="ONI40665.1"/>
    <property type="molecule type" value="Genomic_DNA"/>
</dbReference>
<accession>A0ACC8XCW8</accession>
<evidence type="ECO:0000313" key="1">
    <source>
        <dbReference type="EMBL" id="ONI40665.1"/>
    </source>
</evidence>